<reference evidence="3" key="1">
    <citation type="submission" date="2018-05" db="EMBL/GenBank/DDBJ databases">
        <title>Draft genome of Mucuna pruriens seed.</title>
        <authorList>
            <person name="Nnadi N.E."/>
            <person name="Vos R."/>
            <person name="Hasami M.H."/>
            <person name="Devisetty U.K."/>
            <person name="Aguiy J.C."/>
        </authorList>
    </citation>
    <scope>NUCLEOTIDE SEQUENCE [LARGE SCALE GENOMIC DNA]</scope>
    <source>
        <strain evidence="3">JCA_2017</strain>
    </source>
</reference>
<feature type="transmembrane region" description="Helical" evidence="1">
    <location>
        <begin position="139"/>
        <end position="158"/>
    </location>
</feature>
<dbReference type="OrthoDB" id="418237at2759"/>
<dbReference type="AlphaFoldDB" id="A0A371HWV7"/>
<evidence type="ECO:0000313" key="4">
    <source>
        <dbReference type="Proteomes" id="UP000257109"/>
    </source>
</evidence>
<keyword evidence="1" id="KW-1133">Transmembrane helix</keyword>
<evidence type="ECO:0000313" key="3">
    <source>
        <dbReference type="EMBL" id="RDY07233.1"/>
    </source>
</evidence>
<keyword evidence="1" id="KW-0812">Transmembrane</keyword>
<evidence type="ECO:0000259" key="2">
    <source>
        <dbReference type="Pfam" id="PF07727"/>
    </source>
</evidence>
<gene>
    <name evidence="3" type="ORF">CR513_08684</name>
</gene>
<protein>
    <recommendedName>
        <fullName evidence="2">Reverse transcriptase Ty1/copia-type domain-containing protein</fullName>
    </recommendedName>
</protein>
<dbReference type="InterPro" id="IPR013103">
    <property type="entry name" value="RVT_2"/>
</dbReference>
<keyword evidence="4" id="KW-1185">Reference proteome</keyword>
<sequence length="241" mass="28098">MFRATDESLCEKFSKMMQKEIEMIMMGELKFFLGLQIKQAEVDIYIYQTKYVKELLKKFKLDDCKRSTNLGLWFKQFDKYMLKGYYDVDYVGDIIERKSTIRGYNFIGTNLVSWEITALSFSRSNINLRTTTSMRVTSIYFVIILLLLIFSKISYCILEMAQKVLDCGLYWPTIHQEAHKFVSACEQFGVSKALISDQGSHLCNRALAMLLEKYRVLLQKLANPSRNDWSRLLEDALLLGA</sequence>
<accession>A0A371HWV7</accession>
<keyword evidence="1" id="KW-0472">Membrane</keyword>
<evidence type="ECO:0000256" key="1">
    <source>
        <dbReference type="SAM" id="Phobius"/>
    </source>
</evidence>
<feature type="domain" description="Reverse transcriptase Ty1/copia-type" evidence="2">
    <location>
        <begin position="5"/>
        <end position="66"/>
    </location>
</feature>
<dbReference type="EMBL" id="QJKJ01001518">
    <property type="protein sequence ID" value="RDY07233.1"/>
    <property type="molecule type" value="Genomic_DNA"/>
</dbReference>
<name>A0A371HWV7_MUCPR</name>
<dbReference type="Pfam" id="PF07727">
    <property type="entry name" value="RVT_2"/>
    <property type="match status" value="1"/>
</dbReference>
<organism evidence="3 4">
    <name type="scientific">Mucuna pruriens</name>
    <name type="common">Velvet bean</name>
    <name type="synonym">Dolichos pruriens</name>
    <dbReference type="NCBI Taxonomy" id="157652"/>
    <lineage>
        <taxon>Eukaryota</taxon>
        <taxon>Viridiplantae</taxon>
        <taxon>Streptophyta</taxon>
        <taxon>Embryophyta</taxon>
        <taxon>Tracheophyta</taxon>
        <taxon>Spermatophyta</taxon>
        <taxon>Magnoliopsida</taxon>
        <taxon>eudicotyledons</taxon>
        <taxon>Gunneridae</taxon>
        <taxon>Pentapetalae</taxon>
        <taxon>rosids</taxon>
        <taxon>fabids</taxon>
        <taxon>Fabales</taxon>
        <taxon>Fabaceae</taxon>
        <taxon>Papilionoideae</taxon>
        <taxon>50 kb inversion clade</taxon>
        <taxon>NPAAA clade</taxon>
        <taxon>indigoferoid/millettioid clade</taxon>
        <taxon>Phaseoleae</taxon>
        <taxon>Mucuna</taxon>
    </lineage>
</organism>
<comment type="caution">
    <text evidence="3">The sequence shown here is derived from an EMBL/GenBank/DDBJ whole genome shotgun (WGS) entry which is preliminary data.</text>
</comment>
<proteinExistence type="predicted"/>
<dbReference type="Proteomes" id="UP000257109">
    <property type="component" value="Unassembled WGS sequence"/>
</dbReference>
<feature type="non-terminal residue" evidence="3">
    <location>
        <position position="1"/>
    </location>
</feature>